<sequence length="225" mass="23325">MRTRIVVAAATLIGHSNLDGATTRAVAAAAGVQAPTIYRLFGDKNGLLDAVAEYSLQVYIAKKSTRPPSPDPIQDLRDGWDIHVAFGLANPGLFAILIGDPAAGPAARSVESGLAVLQHRVHRIALAGKLRTSEERAVNLLRSVGTGTVLTLLSQPENTRDPGLSDAAREAVIAAITGPADTSSPPGPNGAAAALRASLDQTSVLSNGERHLLAELLDRIAQSTP</sequence>
<evidence type="ECO:0000256" key="2">
    <source>
        <dbReference type="ARBA" id="ARBA00023125"/>
    </source>
</evidence>
<dbReference type="Gene3D" id="1.10.357.10">
    <property type="entry name" value="Tetracycline Repressor, domain 2"/>
    <property type="match status" value="1"/>
</dbReference>
<evidence type="ECO:0000259" key="5">
    <source>
        <dbReference type="PROSITE" id="PS50977"/>
    </source>
</evidence>
<dbReference type="Proteomes" id="UP000193396">
    <property type="component" value="Unassembled WGS sequence"/>
</dbReference>
<name>A0A1Y2LCG8_9PROT</name>
<dbReference type="AlphaFoldDB" id="A0A1Y2LCG8"/>
<dbReference type="InterPro" id="IPR001647">
    <property type="entry name" value="HTH_TetR"/>
</dbReference>
<dbReference type="InterPro" id="IPR050109">
    <property type="entry name" value="HTH-type_TetR-like_transc_reg"/>
</dbReference>
<dbReference type="GO" id="GO:0003700">
    <property type="term" value="F:DNA-binding transcription factor activity"/>
    <property type="evidence" value="ECO:0007669"/>
    <property type="project" value="TreeGrafter"/>
</dbReference>
<dbReference type="STRING" id="1293890.TALK_08345"/>
<dbReference type="PROSITE" id="PS50977">
    <property type="entry name" value="HTH_TETR_2"/>
    <property type="match status" value="1"/>
</dbReference>
<evidence type="ECO:0000313" key="7">
    <source>
        <dbReference type="Proteomes" id="UP000193396"/>
    </source>
</evidence>
<dbReference type="SUPFAM" id="SSF46689">
    <property type="entry name" value="Homeodomain-like"/>
    <property type="match status" value="1"/>
</dbReference>
<dbReference type="InterPro" id="IPR009057">
    <property type="entry name" value="Homeodomain-like_sf"/>
</dbReference>
<keyword evidence="3" id="KW-0804">Transcription</keyword>
<dbReference type="Pfam" id="PF00440">
    <property type="entry name" value="TetR_N"/>
    <property type="match status" value="1"/>
</dbReference>
<organism evidence="6 7">
    <name type="scientific">Thalassospira alkalitolerans</name>
    <dbReference type="NCBI Taxonomy" id="1293890"/>
    <lineage>
        <taxon>Bacteria</taxon>
        <taxon>Pseudomonadati</taxon>
        <taxon>Pseudomonadota</taxon>
        <taxon>Alphaproteobacteria</taxon>
        <taxon>Rhodospirillales</taxon>
        <taxon>Thalassospiraceae</taxon>
        <taxon>Thalassospira</taxon>
    </lineage>
</organism>
<keyword evidence="7" id="KW-1185">Reference proteome</keyword>
<dbReference type="GO" id="GO:0000976">
    <property type="term" value="F:transcription cis-regulatory region binding"/>
    <property type="evidence" value="ECO:0007669"/>
    <property type="project" value="TreeGrafter"/>
</dbReference>
<evidence type="ECO:0000256" key="1">
    <source>
        <dbReference type="ARBA" id="ARBA00023015"/>
    </source>
</evidence>
<dbReference type="PANTHER" id="PTHR30055">
    <property type="entry name" value="HTH-TYPE TRANSCRIPTIONAL REGULATOR RUTR"/>
    <property type="match status" value="1"/>
</dbReference>
<dbReference type="EMBL" id="JFKB01000005">
    <property type="protein sequence ID" value="OSQ48507.1"/>
    <property type="molecule type" value="Genomic_DNA"/>
</dbReference>
<comment type="caution">
    <text evidence="6">The sequence shown here is derived from an EMBL/GenBank/DDBJ whole genome shotgun (WGS) entry which is preliminary data.</text>
</comment>
<dbReference type="PANTHER" id="PTHR30055:SF234">
    <property type="entry name" value="HTH-TYPE TRANSCRIPTIONAL REGULATOR BETI"/>
    <property type="match status" value="1"/>
</dbReference>
<gene>
    <name evidence="6" type="ORF">TALK_08345</name>
</gene>
<proteinExistence type="predicted"/>
<evidence type="ECO:0000256" key="3">
    <source>
        <dbReference type="ARBA" id="ARBA00023163"/>
    </source>
</evidence>
<evidence type="ECO:0000313" key="6">
    <source>
        <dbReference type="EMBL" id="OSQ48507.1"/>
    </source>
</evidence>
<feature type="DNA-binding region" description="H-T-H motif" evidence="4">
    <location>
        <begin position="22"/>
        <end position="41"/>
    </location>
</feature>
<keyword evidence="1" id="KW-0805">Transcription regulation</keyword>
<feature type="domain" description="HTH tetR-type" evidence="5">
    <location>
        <begin position="1"/>
        <end position="59"/>
    </location>
</feature>
<accession>A0A1Y2LCG8</accession>
<dbReference type="RefSeq" id="WP_211274785.1">
    <property type="nucleotide sequence ID" value="NZ_JBLXAE010000005.1"/>
</dbReference>
<protein>
    <submittedName>
        <fullName evidence="6">TetR family transcriptional regulator</fullName>
    </submittedName>
</protein>
<reference evidence="6 7" key="1">
    <citation type="submission" date="2014-03" db="EMBL/GenBank/DDBJ databases">
        <title>The draft genome sequence of Thalassospira alkalitolerans JCM 18968.</title>
        <authorList>
            <person name="Lai Q."/>
            <person name="Shao Z."/>
        </authorList>
    </citation>
    <scope>NUCLEOTIDE SEQUENCE [LARGE SCALE GENOMIC DNA]</scope>
    <source>
        <strain evidence="6 7">JCM 18968</strain>
    </source>
</reference>
<keyword evidence="2 4" id="KW-0238">DNA-binding</keyword>
<evidence type="ECO:0000256" key="4">
    <source>
        <dbReference type="PROSITE-ProRule" id="PRU00335"/>
    </source>
</evidence>